<dbReference type="InterPro" id="IPR004852">
    <property type="entry name" value="Di-haem_cyt_c_peroxidsae"/>
</dbReference>
<dbReference type="STRING" id="755732.Fluta_2483"/>
<evidence type="ECO:0000256" key="8">
    <source>
        <dbReference type="PIRSR" id="PIRSR000294-1"/>
    </source>
</evidence>
<sequence length="359" mass="40097" precursor="true">MNRFLIGILSLILLFLACTKEKVGYEPTPYVLKIPSHFPQMNIPSDNPMTEEGVLLGRMLFYEKQLSLNNTISCGSCHAPDASFSDVNQFSQGVNGTMGTRNSMALINLGWQTSFFWDGRAQTLEQQILEPVPNPVEMHLQWKEAIVRLKSNVGYRNQFYKAFGVVEFDSTHVAKALAQFLRTMISGQSKYDVMYKFANNIPLNSSELAIKNAVTSDEWAGFDLFKSLNGADCFHCHNGALMQVQKFSNNGLDAAFSDLGRGAITNNPNDNGKFKVPTLRNIELSGPFMHDGRFATLDDVIEHYSTGIQHSATIDPLIEFASQGGVQLDPEQRNQLKAFLLTLTDQHFVTNPDFKPLNP</sequence>
<evidence type="ECO:0000256" key="4">
    <source>
        <dbReference type="ARBA" id="ARBA00022729"/>
    </source>
</evidence>
<keyword evidence="3 9" id="KW-0479">Metal-binding</keyword>
<dbReference type="GO" id="GO:0020037">
    <property type="term" value="F:heme binding"/>
    <property type="evidence" value="ECO:0007669"/>
    <property type="project" value="InterPro"/>
</dbReference>
<dbReference type="GO" id="GO:0042597">
    <property type="term" value="C:periplasmic space"/>
    <property type="evidence" value="ECO:0007669"/>
    <property type="project" value="UniProtKB-SubCell"/>
</dbReference>
<dbReference type="KEGG" id="fte:Fluta_2483"/>
<dbReference type="PROSITE" id="PS51007">
    <property type="entry name" value="CYTC"/>
    <property type="match status" value="1"/>
</dbReference>
<accession>F2IDS6</accession>
<comment type="cofactor">
    <cofactor evidence="8">
        <name>heme</name>
        <dbReference type="ChEBI" id="CHEBI:30413"/>
    </cofactor>
    <text evidence="8">Binds 2 heme groups.</text>
</comment>
<evidence type="ECO:0000256" key="6">
    <source>
        <dbReference type="ARBA" id="ARBA00023002"/>
    </source>
</evidence>
<evidence type="ECO:0000313" key="12">
    <source>
        <dbReference type="Proteomes" id="UP000007463"/>
    </source>
</evidence>
<dbReference type="RefSeq" id="WP_013687238.1">
    <property type="nucleotide sequence ID" value="NC_015321.1"/>
</dbReference>
<keyword evidence="7 9" id="KW-0408">Iron</keyword>
<feature type="binding site" description="covalent" evidence="8">
    <location>
        <position position="236"/>
    </location>
    <ligand>
        <name>heme c</name>
        <dbReference type="ChEBI" id="CHEBI:61717"/>
        <label>2</label>
    </ligand>
</feature>
<feature type="binding site" description="axial binding residue" evidence="9">
    <location>
        <position position="237"/>
    </location>
    <ligand>
        <name>heme c</name>
        <dbReference type="ChEBI" id="CHEBI:61717"/>
        <label>2</label>
    </ligand>
    <ligandPart>
        <name>Fe</name>
        <dbReference type="ChEBI" id="CHEBI:18248"/>
    </ligandPart>
</feature>
<dbReference type="InterPro" id="IPR036909">
    <property type="entry name" value="Cyt_c-like_dom_sf"/>
</dbReference>
<feature type="domain" description="Cytochrome c" evidence="10">
    <location>
        <begin position="216"/>
        <end position="344"/>
    </location>
</feature>
<keyword evidence="11" id="KW-0575">Peroxidase</keyword>
<dbReference type="PANTHER" id="PTHR30600:SF10">
    <property type="entry name" value="BLL6722 PROTEIN"/>
    <property type="match status" value="1"/>
</dbReference>
<keyword evidence="5" id="KW-0574">Periplasm</keyword>
<name>F2IDS6_FLUTR</name>
<feature type="binding site" description="covalent" evidence="8">
    <location>
        <position position="77"/>
    </location>
    <ligand>
        <name>heme c</name>
        <dbReference type="ChEBI" id="CHEBI:61717"/>
        <label>1</label>
    </ligand>
</feature>
<dbReference type="GO" id="GO:0004130">
    <property type="term" value="F:cytochrome-c peroxidase activity"/>
    <property type="evidence" value="ECO:0007669"/>
    <property type="project" value="UniProtKB-EC"/>
</dbReference>
<evidence type="ECO:0000256" key="3">
    <source>
        <dbReference type="ARBA" id="ARBA00022723"/>
    </source>
</evidence>
<dbReference type="Gene3D" id="1.10.760.10">
    <property type="entry name" value="Cytochrome c-like domain"/>
    <property type="match status" value="2"/>
</dbReference>
<evidence type="ECO:0000256" key="2">
    <source>
        <dbReference type="ARBA" id="ARBA00022617"/>
    </source>
</evidence>
<dbReference type="eggNOG" id="COG1858">
    <property type="taxonomic scope" value="Bacteria"/>
</dbReference>
<dbReference type="PROSITE" id="PS51257">
    <property type="entry name" value="PROKAR_LIPOPROTEIN"/>
    <property type="match status" value="1"/>
</dbReference>
<reference evidence="12" key="2">
    <citation type="submission" date="2011-02" db="EMBL/GenBank/DDBJ databases">
        <title>The complete genome of Fluviicola taffensis DSM 16823.</title>
        <authorList>
            <consortium name="US DOE Joint Genome Institute (JGI-PGF)"/>
            <person name="Lucas S."/>
            <person name="Copeland A."/>
            <person name="Lapidus A."/>
            <person name="Bruce D."/>
            <person name="Goodwin L."/>
            <person name="Pitluck S."/>
            <person name="Kyrpides N."/>
            <person name="Mavromatis K."/>
            <person name="Ivanova N."/>
            <person name="Mikhailova N."/>
            <person name="Pagani I."/>
            <person name="Chertkov O."/>
            <person name="Detter J.C."/>
            <person name="Han C."/>
            <person name="Tapia R."/>
            <person name="Land M."/>
            <person name="Hauser L."/>
            <person name="Markowitz V."/>
            <person name="Cheng J.-F."/>
            <person name="Hugenholtz P."/>
            <person name="Woyke T."/>
            <person name="Wu D."/>
            <person name="Tindall B."/>
            <person name="Pomrenke H.G."/>
            <person name="Brambilla E."/>
            <person name="Klenk H.-P."/>
            <person name="Eisen J.A."/>
        </authorList>
    </citation>
    <scope>NUCLEOTIDE SEQUENCE [LARGE SCALE GENOMIC DNA]</scope>
    <source>
        <strain evidence="12">DSM 16823 / RW262 / RW262</strain>
    </source>
</reference>
<dbReference type="GO" id="GO:0046872">
    <property type="term" value="F:metal ion binding"/>
    <property type="evidence" value="ECO:0007669"/>
    <property type="project" value="UniProtKB-KW"/>
</dbReference>
<dbReference type="Pfam" id="PF03150">
    <property type="entry name" value="CCP_MauG"/>
    <property type="match status" value="1"/>
</dbReference>
<keyword evidence="12" id="KW-1185">Reference proteome</keyword>
<dbReference type="PANTHER" id="PTHR30600">
    <property type="entry name" value="CYTOCHROME C PEROXIDASE-RELATED"/>
    <property type="match status" value="1"/>
</dbReference>
<dbReference type="Proteomes" id="UP000007463">
    <property type="component" value="Chromosome"/>
</dbReference>
<gene>
    <name evidence="11" type="ordered locus">Fluta_2483</name>
</gene>
<keyword evidence="4" id="KW-0732">Signal</keyword>
<protein>
    <submittedName>
        <fullName evidence="11">Cytochrome-c peroxidase</fullName>
        <ecNumber evidence="11">1.11.1.5</ecNumber>
    </submittedName>
</protein>
<feature type="binding site" description="covalent" evidence="8">
    <location>
        <position position="233"/>
    </location>
    <ligand>
        <name>heme c</name>
        <dbReference type="ChEBI" id="CHEBI:61717"/>
        <label>2</label>
    </ligand>
</feature>
<dbReference type="OrthoDB" id="9805202at2"/>
<evidence type="ECO:0000256" key="5">
    <source>
        <dbReference type="ARBA" id="ARBA00022764"/>
    </source>
</evidence>
<dbReference type="EC" id="1.11.1.5" evidence="11"/>
<evidence type="ECO:0000259" key="10">
    <source>
        <dbReference type="PROSITE" id="PS51007"/>
    </source>
</evidence>
<comment type="PTM">
    <text evidence="8">Binds 2 heme groups per subunit.</text>
</comment>
<dbReference type="AlphaFoldDB" id="F2IDS6"/>
<dbReference type="InterPro" id="IPR051395">
    <property type="entry name" value="Cytochrome_c_Peroxidase/MauG"/>
</dbReference>
<comment type="subcellular location">
    <subcellularLocation>
        <location evidence="1">Periplasm</location>
    </subcellularLocation>
</comment>
<evidence type="ECO:0000256" key="1">
    <source>
        <dbReference type="ARBA" id="ARBA00004418"/>
    </source>
</evidence>
<feature type="binding site" description="covalent" evidence="8">
    <location>
        <position position="74"/>
    </location>
    <ligand>
        <name>heme c</name>
        <dbReference type="ChEBI" id="CHEBI:61717"/>
        <label>1</label>
    </ligand>
</feature>
<keyword evidence="2 8" id="KW-0349">Heme</keyword>
<dbReference type="HOGENOM" id="CLU_034652_3_3_10"/>
<reference evidence="11 12" key="1">
    <citation type="journal article" date="2011" name="Stand. Genomic Sci.">
        <title>Complete genome sequence of the gliding freshwater bacterium Fluviicola taffensis type strain (RW262).</title>
        <authorList>
            <person name="Woyke T."/>
            <person name="Chertkov O."/>
            <person name="Lapidus A."/>
            <person name="Nolan M."/>
            <person name="Lucas S."/>
            <person name="Del Rio T.G."/>
            <person name="Tice H."/>
            <person name="Cheng J.F."/>
            <person name="Tapia R."/>
            <person name="Han C."/>
            <person name="Goodwin L."/>
            <person name="Pitluck S."/>
            <person name="Liolios K."/>
            <person name="Pagani I."/>
            <person name="Ivanova N."/>
            <person name="Huntemann M."/>
            <person name="Mavromatis K."/>
            <person name="Mikhailova N."/>
            <person name="Pati A."/>
            <person name="Chen A."/>
            <person name="Palaniappan K."/>
            <person name="Land M."/>
            <person name="Hauser L."/>
            <person name="Brambilla E.M."/>
            <person name="Rohde M."/>
            <person name="Mwirichia R."/>
            <person name="Sikorski J."/>
            <person name="Tindall B.J."/>
            <person name="Goker M."/>
            <person name="Bristow J."/>
            <person name="Eisen J.A."/>
            <person name="Markowitz V."/>
            <person name="Hugenholtz P."/>
            <person name="Klenk H.P."/>
            <person name="Kyrpides N.C."/>
        </authorList>
    </citation>
    <scope>NUCLEOTIDE SEQUENCE [LARGE SCALE GENOMIC DNA]</scope>
    <source>
        <strain evidence="12">DSM 16823 / RW262 / RW262</strain>
    </source>
</reference>
<evidence type="ECO:0000313" key="11">
    <source>
        <dbReference type="EMBL" id="AEA44468.1"/>
    </source>
</evidence>
<keyword evidence="6 11" id="KW-0560">Oxidoreductase</keyword>
<dbReference type="InterPro" id="IPR009056">
    <property type="entry name" value="Cyt_c-like_dom"/>
</dbReference>
<evidence type="ECO:0000256" key="7">
    <source>
        <dbReference type="ARBA" id="ARBA00023004"/>
    </source>
</evidence>
<dbReference type="SUPFAM" id="SSF46626">
    <property type="entry name" value="Cytochrome c"/>
    <property type="match status" value="2"/>
</dbReference>
<feature type="binding site" description="axial binding residue" evidence="9">
    <location>
        <position position="78"/>
    </location>
    <ligand>
        <name>heme c</name>
        <dbReference type="ChEBI" id="CHEBI:61717"/>
        <label>1</label>
    </ligand>
    <ligandPart>
        <name>Fe</name>
        <dbReference type="ChEBI" id="CHEBI:18248"/>
    </ligandPart>
</feature>
<evidence type="ECO:0000256" key="9">
    <source>
        <dbReference type="PIRSR" id="PIRSR000294-2"/>
    </source>
</evidence>
<dbReference type="InterPro" id="IPR026259">
    <property type="entry name" value="MauG/Cytc_peroxidase"/>
</dbReference>
<dbReference type="EMBL" id="CP002542">
    <property type="protein sequence ID" value="AEA44468.1"/>
    <property type="molecule type" value="Genomic_DNA"/>
</dbReference>
<dbReference type="GO" id="GO:0009055">
    <property type="term" value="F:electron transfer activity"/>
    <property type="evidence" value="ECO:0007669"/>
    <property type="project" value="InterPro"/>
</dbReference>
<proteinExistence type="predicted"/>
<dbReference type="PIRSF" id="PIRSF000294">
    <property type="entry name" value="Cytochrome-c_peroxidase"/>
    <property type="match status" value="1"/>
</dbReference>
<organism evidence="11 12">
    <name type="scientific">Fluviicola taffensis (strain DSM 16823 / NCIMB 13979 / RW262)</name>
    <dbReference type="NCBI Taxonomy" id="755732"/>
    <lineage>
        <taxon>Bacteria</taxon>
        <taxon>Pseudomonadati</taxon>
        <taxon>Bacteroidota</taxon>
        <taxon>Flavobacteriia</taxon>
        <taxon>Flavobacteriales</taxon>
        <taxon>Crocinitomicaceae</taxon>
        <taxon>Fluviicola</taxon>
    </lineage>
</organism>